<dbReference type="OrthoDB" id="9792313at2"/>
<proteinExistence type="inferred from homology"/>
<keyword evidence="3 5" id="KW-0133">Cell shape</keyword>
<dbReference type="InterPro" id="IPR042175">
    <property type="entry name" value="Cell/Rod_MreC_2"/>
</dbReference>
<feature type="coiled-coil region" evidence="6">
    <location>
        <begin position="86"/>
        <end position="113"/>
    </location>
</feature>
<reference evidence="8" key="1">
    <citation type="journal article" date="2014" name="Genome Announc.">
        <title>Draft Genome Sequences of Three Alkaliphilic Bacillus Strains, Bacillus wakoensis JCM 9140T, Bacillus akibai JCM 9157T, and Bacillus hemicellulosilyticus JCM 9152T.</title>
        <authorList>
            <person name="Yuki M."/>
            <person name="Oshima K."/>
            <person name="Suda W."/>
            <person name="Oshida Y."/>
            <person name="Kitamura K."/>
            <person name="Iida T."/>
            <person name="Hattori M."/>
            <person name="Ohkuma M."/>
        </authorList>
    </citation>
    <scope>NUCLEOTIDE SEQUENCE [LARGE SCALE GENOMIC DNA]</scope>
    <source>
        <strain evidence="8">JCM 9152</strain>
    </source>
</reference>
<dbReference type="GO" id="GO:0005886">
    <property type="term" value="C:plasma membrane"/>
    <property type="evidence" value="ECO:0007669"/>
    <property type="project" value="TreeGrafter"/>
</dbReference>
<dbReference type="InterPro" id="IPR042177">
    <property type="entry name" value="Cell/Rod_1"/>
</dbReference>
<name>W4QE37_9BACI</name>
<evidence type="ECO:0000313" key="9">
    <source>
        <dbReference type="Proteomes" id="UP000018895"/>
    </source>
</evidence>
<protein>
    <recommendedName>
        <fullName evidence="2 5">Cell shape-determining protein MreC</fullName>
    </recommendedName>
    <alternativeName>
        <fullName evidence="4 5">Cell shape protein MreC</fullName>
    </alternativeName>
</protein>
<dbReference type="PANTHER" id="PTHR34138">
    <property type="entry name" value="CELL SHAPE-DETERMINING PROTEIN MREC"/>
    <property type="match status" value="1"/>
</dbReference>
<dbReference type="STRING" id="1236971.JCM9152_1615"/>
<evidence type="ECO:0000256" key="2">
    <source>
        <dbReference type="ARBA" id="ARBA00013855"/>
    </source>
</evidence>
<dbReference type="RefSeq" id="WP_035342669.1">
    <property type="nucleotide sequence ID" value="NZ_BAUU01000009.1"/>
</dbReference>
<keyword evidence="6" id="KW-0175">Coiled coil</keyword>
<evidence type="ECO:0000259" key="7">
    <source>
        <dbReference type="Pfam" id="PF04085"/>
    </source>
</evidence>
<accession>W4QE37</accession>
<dbReference type="AlphaFoldDB" id="W4QE37"/>
<evidence type="ECO:0000256" key="5">
    <source>
        <dbReference type="PIRNR" id="PIRNR038471"/>
    </source>
</evidence>
<evidence type="ECO:0000256" key="6">
    <source>
        <dbReference type="SAM" id="Coils"/>
    </source>
</evidence>
<keyword evidence="9" id="KW-1185">Reference proteome</keyword>
<feature type="domain" description="Rod shape-determining protein MreC beta-barrel core" evidence="7">
    <location>
        <begin position="123"/>
        <end position="275"/>
    </location>
</feature>
<dbReference type="NCBIfam" id="TIGR00219">
    <property type="entry name" value="mreC"/>
    <property type="match status" value="1"/>
</dbReference>
<comment type="similarity">
    <text evidence="1 5">Belongs to the MreC family.</text>
</comment>
<dbReference type="Gene3D" id="2.40.10.350">
    <property type="entry name" value="Rod shape-determining protein MreC, domain 2"/>
    <property type="match status" value="1"/>
</dbReference>
<dbReference type="Proteomes" id="UP000018895">
    <property type="component" value="Unassembled WGS sequence"/>
</dbReference>
<comment type="caution">
    <text evidence="8">The sequence shown here is derived from an EMBL/GenBank/DDBJ whole genome shotgun (WGS) entry which is preliminary data.</text>
</comment>
<comment type="function">
    <text evidence="5">Involved in formation and maintenance of cell shape.</text>
</comment>
<dbReference type="PANTHER" id="PTHR34138:SF1">
    <property type="entry name" value="CELL SHAPE-DETERMINING PROTEIN MREC"/>
    <property type="match status" value="1"/>
</dbReference>
<dbReference type="Pfam" id="PF04085">
    <property type="entry name" value="MreC"/>
    <property type="match status" value="1"/>
</dbReference>
<evidence type="ECO:0000256" key="4">
    <source>
        <dbReference type="ARBA" id="ARBA00032089"/>
    </source>
</evidence>
<dbReference type="EMBL" id="BAUU01000009">
    <property type="protein sequence ID" value="GAE30217.1"/>
    <property type="molecule type" value="Genomic_DNA"/>
</dbReference>
<dbReference type="GO" id="GO:0008360">
    <property type="term" value="P:regulation of cell shape"/>
    <property type="evidence" value="ECO:0007669"/>
    <property type="project" value="UniProtKB-KW"/>
</dbReference>
<dbReference type="PIRSF" id="PIRSF038471">
    <property type="entry name" value="MreC"/>
    <property type="match status" value="1"/>
</dbReference>
<sequence>MSSFFSNKKLIVLLVSIIILVGLIGYSMRDRQSVSGPEQVIRDSVAWVQTAFMKPAYTIAGFFENVQDMRQVYEENKLLKARLDEYAQISIERNTLRNENETLKDMLELEESLDDYLIRSAVVIHRNPDRWTEFIGLNKGSEHGIEANMGVIDSTGGLIGKVQQVSEFSSRVQLLSDNDRTNRVSAMISSDQTINGFIEGYDEDRGLLIMRKIDLEAEIEEEEMVTTTGKGGVYPSGLLIGEVVSVEPDEYGLTQNAYIKPTADFYSLDYVYVVERTSTTLDPELLEEENE</sequence>
<evidence type="ECO:0000256" key="1">
    <source>
        <dbReference type="ARBA" id="ARBA00009369"/>
    </source>
</evidence>
<evidence type="ECO:0000256" key="3">
    <source>
        <dbReference type="ARBA" id="ARBA00022960"/>
    </source>
</evidence>
<dbReference type="Gene3D" id="2.40.10.340">
    <property type="entry name" value="Rod shape-determining protein MreC, domain 1"/>
    <property type="match status" value="1"/>
</dbReference>
<organism evidence="8 9">
    <name type="scientific">Halalkalibacter hemicellulosilyticusJCM 9152</name>
    <dbReference type="NCBI Taxonomy" id="1236971"/>
    <lineage>
        <taxon>Bacteria</taxon>
        <taxon>Bacillati</taxon>
        <taxon>Bacillota</taxon>
        <taxon>Bacilli</taxon>
        <taxon>Bacillales</taxon>
        <taxon>Bacillaceae</taxon>
        <taxon>Halalkalibacter</taxon>
    </lineage>
</organism>
<dbReference type="InterPro" id="IPR007221">
    <property type="entry name" value="MreC"/>
</dbReference>
<dbReference type="InterPro" id="IPR055342">
    <property type="entry name" value="MreC_beta-barrel_core"/>
</dbReference>
<evidence type="ECO:0000313" key="8">
    <source>
        <dbReference type="EMBL" id="GAE30217.1"/>
    </source>
</evidence>
<gene>
    <name evidence="8" type="ORF">JCM9152_1615</name>
</gene>